<keyword evidence="1" id="KW-0732">Signal</keyword>
<reference evidence="3" key="1">
    <citation type="journal article" date="2011" name="MBio">
        <title>Novel metabolic attributes of the genus Cyanothece, comprising a group of unicellular nitrogen-fixing Cyanobacteria.</title>
        <authorList>
            <person name="Bandyopadhyay A."/>
            <person name="Elvitigala T."/>
            <person name="Welsh E."/>
            <person name="Stockel J."/>
            <person name="Liberton M."/>
            <person name="Min H."/>
            <person name="Sherman L.A."/>
            <person name="Pakrasi H.B."/>
        </authorList>
    </citation>
    <scope>NUCLEOTIDE SEQUENCE [LARGE SCALE GENOMIC DNA]</scope>
    <source>
        <strain evidence="3">PCC 7424</strain>
    </source>
</reference>
<dbReference type="Proteomes" id="UP000002384">
    <property type="component" value="Chromosome"/>
</dbReference>
<dbReference type="eggNOG" id="COG2319">
    <property type="taxonomic scope" value="Bacteria"/>
</dbReference>
<name>B7K9H0_GLOC7</name>
<dbReference type="RefSeq" id="WP_012597603.1">
    <property type="nucleotide sequence ID" value="NC_011729.1"/>
</dbReference>
<evidence type="ECO:0008006" key="4">
    <source>
        <dbReference type="Google" id="ProtNLM"/>
    </source>
</evidence>
<dbReference type="OrthoDB" id="1522627at2"/>
<feature type="signal peptide" evidence="1">
    <location>
        <begin position="1"/>
        <end position="26"/>
    </location>
</feature>
<protein>
    <recommendedName>
        <fullName evidence="4">FG-GAP repeat protein</fullName>
    </recommendedName>
</protein>
<proteinExistence type="predicted"/>
<evidence type="ECO:0000256" key="1">
    <source>
        <dbReference type="SAM" id="SignalP"/>
    </source>
</evidence>
<dbReference type="HOGENOM" id="CLU_061753_0_0_3"/>
<dbReference type="AlphaFoldDB" id="B7K9H0"/>
<gene>
    <name evidence="2" type="ordered locus">PCC7424_0183</name>
</gene>
<keyword evidence="3" id="KW-1185">Reference proteome</keyword>
<dbReference type="STRING" id="65393.PCC7424_0183"/>
<feature type="chain" id="PRO_5002858442" description="FG-GAP repeat protein" evidence="1">
    <location>
        <begin position="27"/>
        <end position="298"/>
    </location>
</feature>
<dbReference type="EMBL" id="CP001291">
    <property type="protein sequence ID" value="ACK68653.1"/>
    <property type="molecule type" value="Genomic_DNA"/>
</dbReference>
<organism evidence="2 3">
    <name type="scientific">Gloeothece citriformis (strain PCC 7424)</name>
    <name type="common">Cyanothece sp. (strain PCC 7424)</name>
    <dbReference type="NCBI Taxonomy" id="65393"/>
    <lineage>
        <taxon>Bacteria</taxon>
        <taxon>Bacillati</taxon>
        <taxon>Cyanobacteriota</taxon>
        <taxon>Cyanophyceae</taxon>
        <taxon>Oscillatoriophycideae</taxon>
        <taxon>Chroococcales</taxon>
        <taxon>Aphanothecaceae</taxon>
        <taxon>Gloeothece</taxon>
        <taxon>Gloeothece citriformis</taxon>
    </lineage>
</organism>
<dbReference type="SUPFAM" id="SSF69318">
    <property type="entry name" value="Integrin alpha N-terminal domain"/>
    <property type="match status" value="1"/>
</dbReference>
<dbReference type="KEGG" id="cyc:PCC7424_0183"/>
<sequence>MKFWHKVLLFSLINSLVFNPNYLAFANPEIEIEPETTLTNKIISSGAIRVSVSYQPPNFDNPESMDDRNFSYQIFYNNKKQVEAKDFTMMTGGVTLKDLDSNGTDEVIVRTFSGGAHCCTNFIIYTWQDNQFIKTETGFLDGGAGNFEDLNGDGKSEFLTFDNSFLYAFSSYAGSFPPTIIYTFNNGNFEPVTRNYPKVLRETLQQMYQSIRQGQKENYEVNGVLAGYVAQKILLGEYEDGWKFMLANYDKSSDWGLDIYDSNGNVIDQYTDFPTALKAFLIEQGYLDKNGNPSANKK</sequence>
<dbReference type="InterPro" id="IPR028994">
    <property type="entry name" value="Integrin_alpha_N"/>
</dbReference>
<accession>B7K9H0</accession>
<evidence type="ECO:0000313" key="2">
    <source>
        <dbReference type="EMBL" id="ACK68653.1"/>
    </source>
</evidence>
<evidence type="ECO:0000313" key="3">
    <source>
        <dbReference type="Proteomes" id="UP000002384"/>
    </source>
</evidence>